<gene>
    <name evidence="8" type="ORF">BB561_000932</name>
</gene>
<dbReference type="SMART" id="SM00355">
    <property type="entry name" value="ZnF_C2H2"/>
    <property type="match status" value="4"/>
</dbReference>
<dbReference type="FunFam" id="3.30.160.60:FF:000912">
    <property type="entry name" value="Zinc finger protein 660"/>
    <property type="match status" value="1"/>
</dbReference>
<feature type="domain" description="C2H2-type" evidence="7">
    <location>
        <begin position="104"/>
        <end position="131"/>
    </location>
</feature>
<organism evidence="8 9">
    <name type="scientific">Smittium simulii</name>
    <dbReference type="NCBI Taxonomy" id="133385"/>
    <lineage>
        <taxon>Eukaryota</taxon>
        <taxon>Fungi</taxon>
        <taxon>Fungi incertae sedis</taxon>
        <taxon>Zoopagomycota</taxon>
        <taxon>Kickxellomycotina</taxon>
        <taxon>Harpellomycetes</taxon>
        <taxon>Harpellales</taxon>
        <taxon>Legeriomycetaceae</taxon>
        <taxon>Smittium</taxon>
    </lineage>
</organism>
<reference evidence="8 9" key="1">
    <citation type="journal article" date="2018" name="MBio">
        <title>Comparative Genomics Reveals the Core Gene Toolbox for the Fungus-Insect Symbiosis.</title>
        <authorList>
            <person name="Wang Y."/>
            <person name="Stata M."/>
            <person name="Wang W."/>
            <person name="Stajich J.E."/>
            <person name="White M.M."/>
            <person name="Moncalvo J.M."/>
        </authorList>
    </citation>
    <scope>NUCLEOTIDE SEQUENCE [LARGE SCALE GENOMIC DNA]</scope>
    <source>
        <strain evidence="8 9">SWE-8-4</strain>
    </source>
</reference>
<keyword evidence="4" id="KW-0862">Zinc</keyword>
<dbReference type="PANTHER" id="PTHR19818">
    <property type="entry name" value="ZINC FINGER PROTEIN ZIC AND GLI"/>
    <property type="match status" value="1"/>
</dbReference>
<sequence>MDLSSLLCSDQVQTHTKDPHPVRLDLENIRNQFISEKYSISKPFKCDREHCQKEFARKSDLLRHIRIHTGEKPFKCSWENCGKSFIQRSALKVHLRTHTGEKPHSCEVCSRNFSDSSSLARHRRIHTGFRPYCCSYPDCQKRFTRKTSLKKHIEAHKNSQSLSNSPTCSHLTNLSNKPICPPFSSAINTAQNSPLIASLSSSAQSNFDYSSSTAYPSPLINWHRNNRSSIPYDKFASSNTPSISKFGISPILTNSRSTYISQSEPNTRPHSPCHRSHL</sequence>
<feature type="compositionally biased region" description="Polar residues" evidence="6">
    <location>
        <begin position="259"/>
        <end position="269"/>
    </location>
</feature>
<dbReference type="GO" id="GO:0008270">
    <property type="term" value="F:zinc ion binding"/>
    <property type="evidence" value="ECO:0007669"/>
    <property type="project" value="UniProtKB-KW"/>
</dbReference>
<evidence type="ECO:0000256" key="3">
    <source>
        <dbReference type="ARBA" id="ARBA00022771"/>
    </source>
</evidence>
<dbReference type="STRING" id="133385.A0A2T9YWX0"/>
<evidence type="ECO:0000313" key="9">
    <source>
        <dbReference type="Proteomes" id="UP000245383"/>
    </source>
</evidence>
<keyword evidence="9" id="KW-1185">Reference proteome</keyword>
<dbReference type="GO" id="GO:0000978">
    <property type="term" value="F:RNA polymerase II cis-regulatory region sequence-specific DNA binding"/>
    <property type="evidence" value="ECO:0007669"/>
    <property type="project" value="TreeGrafter"/>
</dbReference>
<dbReference type="FunFam" id="3.30.160.60:FF:000072">
    <property type="entry name" value="zinc finger protein 143 isoform X1"/>
    <property type="match status" value="1"/>
</dbReference>
<dbReference type="SUPFAM" id="SSF57667">
    <property type="entry name" value="beta-beta-alpha zinc fingers"/>
    <property type="match status" value="2"/>
</dbReference>
<feature type="domain" description="C2H2-type" evidence="7">
    <location>
        <begin position="132"/>
        <end position="161"/>
    </location>
</feature>
<evidence type="ECO:0000256" key="6">
    <source>
        <dbReference type="SAM" id="MobiDB-lite"/>
    </source>
</evidence>
<dbReference type="PROSITE" id="PS00028">
    <property type="entry name" value="ZINC_FINGER_C2H2_1"/>
    <property type="match status" value="4"/>
</dbReference>
<dbReference type="PANTHER" id="PTHR19818:SF159">
    <property type="entry name" value="C2H2-TYPE DOMAIN-CONTAINING PROTEIN"/>
    <property type="match status" value="1"/>
</dbReference>
<dbReference type="Gene3D" id="3.30.160.60">
    <property type="entry name" value="Classic Zinc Finger"/>
    <property type="match status" value="4"/>
</dbReference>
<name>A0A2T9YWX0_9FUNG</name>
<dbReference type="AlphaFoldDB" id="A0A2T9YWX0"/>
<feature type="region of interest" description="Disordered" evidence="6">
    <location>
        <begin position="259"/>
        <end position="278"/>
    </location>
</feature>
<feature type="domain" description="C2H2-type" evidence="7">
    <location>
        <begin position="44"/>
        <end position="73"/>
    </location>
</feature>
<proteinExistence type="predicted"/>
<feature type="domain" description="C2H2-type" evidence="7">
    <location>
        <begin position="74"/>
        <end position="103"/>
    </location>
</feature>
<keyword evidence="1" id="KW-0479">Metal-binding</keyword>
<dbReference type="Proteomes" id="UP000245383">
    <property type="component" value="Unassembled WGS sequence"/>
</dbReference>
<evidence type="ECO:0000313" key="8">
    <source>
        <dbReference type="EMBL" id="PVU96827.1"/>
    </source>
</evidence>
<comment type="caution">
    <text evidence="8">The sequence shown here is derived from an EMBL/GenBank/DDBJ whole genome shotgun (WGS) entry which is preliminary data.</text>
</comment>
<dbReference type="GO" id="GO:0000981">
    <property type="term" value="F:DNA-binding transcription factor activity, RNA polymerase II-specific"/>
    <property type="evidence" value="ECO:0007669"/>
    <property type="project" value="UniProtKB-ARBA"/>
</dbReference>
<evidence type="ECO:0000256" key="2">
    <source>
        <dbReference type="ARBA" id="ARBA00022737"/>
    </source>
</evidence>
<dbReference type="EMBL" id="MBFR01000023">
    <property type="protein sequence ID" value="PVU96827.1"/>
    <property type="molecule type" value="Genomic_DNA"/>
</dbReference>
<keyword evidence="2" id="KW-0677">Repeat</keyword>
<keyword evidence="3 5" id="KW-0863">Zinc-finger</keyword>
<accession>A0A2T9YWX0</accession>
<evidence type="ECO:0000256" key="5">
    <source>
        <dbReference type="PROSITE-ProRule" id="PRU00042"/>
    </source>
</evidence>
<dbReference type="OrthoDB" id="654211at2759"/>
<dbReference type="InterPro" id="IPR036236">
    <property type="entry name" value="Znf_C2H2_sf"/>
</dbReference>
<dbReference type="PROSITE" id="PS50157">
    <property type="entry name" value="ZINC_FINGER_C2H2_2"/>
    <property type="match status" value="4"/>
</dbReference>
<dbReference type="InterPro" id="IPR013087">
    <property type="entry name" value="Znf_C2H2_type"/>
</dbReference>
<dbReference type="Pfam" id="PF00096">
    <property type="entry name" value="zf-C2H2"/>
    <property type="match status" value="4"/>
</dbReference>
<dbReference type="InterPro" id="IPR050329">
    <property type="entry name" value="GLI_C2H2-zinc-finger"/>
</dbReference>
<dbReference type="FunFam" id="3.30.160.60:FF:000125">
    <property type="entry name" value="Putative zinc finger protein 143"/>
    <property type="match status" value="1"/>
</dbReference>
<dbReference type="GO" id="GO:0005634">
    <property type="term" value="C:nucleus"/>
    <property type="evidence" value="ECO:0007669"/>
    <property type="project" value="TreeGrafter"/>
</dbReference>
<dbReference type="GO" id="GO:0045944">
    <property type="term" value="P:positive regulation of transcription by RNA polymerase II"/>
    <property type="evidence" value="ECO:0007669"/>
    <property type="project" value="UniProtKB-ARBA"/>
</dbReference>
<protein>
    <recommendedName>
        <fullName evidence="7">C2H2-type domain-containing protein</fullName>
    </recommendedName>
</protein>
<evidence type="ECO:0000259" key="7">
    <source>
        <dbReference type="PROSITE" id="PS50157"/>
    </source>
</evidence>
<evidence type="ECO:0000256" key="1">
    <source>
        <dbReference type="ARBA" id="ARBA00022723"/>
    </source>
</evidence>
<evidence type="ECO:0000256" key="4">
    <source>
        <dbReference type="ARBA" id="ARBA00022833"/>
    </source>
</evidence>